<organism evidence="1">
    <name type="scientific">Arundo donax</name>
    <name type="common">Giant reed</name>
    <name type="synonym">Donax arundinaceus</name>
    <dbReference type="NCBI Taxonomy" id="35708"/>
    <lineage>
        <taxon>Eukaryota</taxon>
        <taxon>Viridiplantae</taxon>
        <taxon>Streptophyta</taxon>
        <taxon>Embryophyta</taxon>
        <taxon>Tracheophyta</taxon>
        <taxon>Spermatophyta</taxon>
        <taxon>Magnoliopsida</taxon>
        <taxon>Liliopsida</taxon>
        <taxon>Poales</taxon>
        <taxon>Poaceae</taxon>
        <taxon>PACMAD clade</taxon>
        <taxon>Arundinoideae</taxon>
        <taxon>Arundineae</taxon>
        <taxon>Arundo</taxon>
    </lineage>
</organism>
<accession>A0A0A9B4L1</accession>
<protein>
    <submittedName>
        <fullName evidence="1">Uncharacterized protein</fullName>
    </submittedName>
</protein>
<sequence length="27" mass="3048">MVNLEATCRTFKVLTSPVHVANLIRFS</sequence>
<proteinExistence type="predicted"/>
<dbReference type="AlphaFoldDB" id="A0A0A9B4L1"/>
<reference evidence="1" key="1">
    <citation type="submission" date="2014-09" db="EMBL/GenBank/DDBJ databases">
        <authorList>
            <person name="Magalhaes I.L.F."/>
            <person name="Oliveira U."/>
            <person name="Santos F.R."/>
            <person name="Vidigal T.H.D.A."/>
            <person name="Brescovit A.D."/>
            <person name="Santos A.J."/>
        </authorList>
    </citation>
    <scope>NUCLEOTIDE SEQUENCE</scope>
    <source>
        <tissue evidence="1">Shoot tissue taken approximately 20 cm above the soil surface</tissue>
    </source>
</reference>
<dbReference type="EMBL" id="GBRH01243638">
    <property type="protein sequence ID" value="JAD54257.1"/>
    <property type="molecule type" value="Transcribed_RNA"/>
</dbReference>
<reference evidence="1" key="2">
    <citation type="journal article" date="2015" name="Data Brief">
        <title>Shoot transcriptome of the giant reed, Arundo donax.</title>
        <authorList>
            <person name="Barrero R.A."/>
            <person name="Guerrero F.D."/>
            <person name="Moolhuijzen P."/>
            <person name="Goolsby J.A."/>
            <person name="Tidwell J."/>
            <person name="Bellgard S.E."/>
            <person name="Bellgard M.I."/>
        </authorList>
    </citation>
    <scope>NUCLEOTIDE SEQUENCE</scope>
    <source>
        <tissue evidence="1">Shoot tissue taken approximately 20 cm above the soil surface</tissue>
    </source>
</reference>
<name>A0A0A9B4L1_ARUDO</name>
<evidence type="ECO:0000313" key="1">
    <source>
        <dbReference type="EMBL" id="JAD54257.1"/>
    </source>
</evidence>